<protein>
    <submittedName>
        <fullName evidence="1">Uncharacterized protein</fullName>
    </submittedName>
</protein>
<evidence type="ECO:0000313" key="2">
    <source>
        <dbReference type="Proteomes" id="UP000182248"/>
    </source>
</evidence>
<reference evidence="1 2" key="1">
    <citation type="submission" date="2016-11" db="EMBL/GenBank/DDBJ databases">
        <authorList>
            <person name="Jaros S."/>
            <person name="Januszkiewicz K."/>
            <person name="Wedrychowicz H."/>
        </authorList>
    </citation>
    <scope>NUCLEOTIDE SEQUENCE [LARGE SCALE GENOMIC DNA]</scope>
    <source>
        <strain evidence="1 2">CGMCC 1.12145</strain>
    </source>
</reference>
<accession>A0A1K1RWR4</accession>
<organism evidence="1 2">
    <name type="scientific">Sinomicrobium oceani</name>
    <dbReference type="NCBI Taxonomy" id="1150368"/>
    <lineage>
        <taxon>Bacteria</taxon>
        <taxon>Pseudomonadati</taxon>
        <taxon>Bacteroidota</taxon>
        <taxon>Flavobacteriia</taxon>
        <taxon>Flavobacteriales</taxon>
        <taxon>Flavobacteriaceae</taxon>
        <taxon>Sinomicrobium</taxon>
    </lineage>
</organism>
<evidence type="ECO:0000313" key="1">
    <source>
        <dbReference type="EMBL" id="SFW76505.1"/>
    </source>
</evidence>
<dbReference type="EMBL" id="FPJE01000039">
    <property type="protein sequence ID" value="SFW76505.1"/>
    <property type="molecule type" value="Genomic_DNA"/>
</dbReference>
<dbReference type="STRING" id="1150368.SAMN02927921_04125"/>
<proteinExistence type="predicted"/>
<keyword evidence="2" id="KW-1185">Reference proteome</keyword>
<dbReference type="Proteomes" id="UP000182248">
    <property type="component" value="Unassembled WGS sequence"/>
</dbReference>
<dbReference type="RefSeq" id="WP_072319346.1">
    <property type="nucleotide sequence ID" value="NZ_FPJE01000039.1"/>
</dbReference>
<sequence>MAFKRHQIDLAYRKLKSYVYYDNFSLVLRQQIAEFESGKDFDDRLDNLVKYLNAPVKNKKYFNELLENISCSAVPKSYSRDSFSFGENIISNNFTNSNYLLKKVNYFFEGPIELHLISVLWILHEGYVLHKWKERTK</sequence>
<gene>
    <name evidence="1" type="ORF">SAMN02927921_04125</name>
</gene>
<dbReference type="AlphaFoldDB" id="A0A1K1RWR4"/>
<dbReference type="OrthoDB" id="9780724at2"/>
<name>A0A1K1RWR4_9FLAO</name>